<dbReference type="Proteomes" id="UP000605253">
    <property type="component" value="Unassembled WGS sequence"/>
</dbReference>
<dbReference type="RefSeq" id="WP_188366161.1">
    <property type="nucleotide sequence ID" value="NZ_BAABJF010000028.1"/>
</dbReference>
<evidence type="ECO:0000313" key="1">
    <source>
        <dbReference type="EMBL" id="GGG03260.1"/>
    </source>
</evidence>
<name>A0A917CXF8_9GAMM</name>
<proteinExistence type="predicted"/>
<keyword evidence="2" id="KW-1185">Reference proteome</keyword>
<dbReference type="EMBL" id="BMEO01000024">
    <property type="protein sequence ID" value="GGG03260.1"/>
    <property type="molecule type" value="Genomic_DNA"/>
</dbReference>
<sequence>MAKQKTQKLSADEKTKLIEAKYNIENKKSVDIEELGYTHKLYLLAICRVLTDESFDSILPLTEIPSDKFLSPSRYMDRNIMDCLNSKNIILVDPNSNTDAFEFEDNKCVGFDIAAVNWFVNISEKDEERLSVASCYTLIFKDLINYFPTSSEERRKVISFTMNLAFNEALSYLIHKCSKLNYEFKFGKKTHLFLSQLIASLAVSDICSIIDRAVDEDYLFITRSNSGNNYGSTVSDRLLNLGELAIRDNSQIRHSKRNECLPRSELSKIFYELIHDGNDEGFTECPAEFWKNKLSSCYSAEQ</sequence>
<comment type="caution">
    <text evidence="1">The sequence shown here is derived from an EMBL/GenBank/DDBJ whole genome shotgun (WGS) entry which is preliminary data.</text>
</comment>
<reference evidence="1" key="2">
    <citation type="submission" date="2020-09" db="EMBL/GenBank/DDBJ databases">
        <authorList>
            <person name="Sun Q."/>
            <person name="Zhou Y."/>
        </authorList>
    </citation>
    <scope>NUCLEOTIDE SEQUENCE</scope>
    <source>
        <strain evidence="1">CGMCC 1.12181</strain>
    </source>
</reference>
<accession>A0A917CXF8</accession>
<gene>
    <name evidence="1" type="ORF">GCM10011365_25540</name>
</gene>
<dbReference type="AlphaFoldDB" id="A0A917CXF8"/>
<organism evidence="1 2">
    <name type="scientific">Marinicella pacifica</name>
    <dbReference type="NCBI Taxonomy" id="1171543"/>
    <lineage>
        <taxon>Bacteria</taxon>
        <taxon>Pseudomonadati</taxon>
        <taxon>Pseudomonadota</taxon>
        <taxon>Gammaproteobacteria</taxon>
        <taxon>Lysobacterales</taxon>
        <taxon>Marinicellaceae</taxon>
        <taxon>Marinicella</taxon>
    </lineage>
</organism>
<protein>
    <submittedName>
        <fullName evidence="1">Uncharacterized protein</fullName>
    </submittedName>
</protein>
<evidence type="ECO:0000313" key="2">
    <source>
        <dbReference type="Proteomes" id="UP000605253"/>
    </source>
</evidence>
<reference evidence="1" key="1">
    <citation type="journal article" date="2014" name="Int. J. Syst. Evol. Microbiol.">
        <title>Complete genome sequence of Corynebacterium casei LMG S-19264T (=DSM 44701T), isolated from a smear-ripened cheese.</title>
        <authorList>
            <consortium name="US DOE Joint Genome Institute (JGI-PGF)"/>
            <person name="Walter F."/>
            <person name="Albersmeier A."/>
            <person name="Kalinowski J."/>
            <person name="Ruckert C."/>
        </authorList>
    </citation>
    <scope>NUCLEOTIDE SEQUENCE</scope>
    <source>
        <strain evidence="1">CGMCC 1.12181</strain>
    </source>
</reference>